<protein>
    <submittedName>
        <fullName evidence="2">Uncharacterized protein</fullName>
    </submittedName>
</protein>
<gene>
    <name evidence="2" type="ORF">DNH61_18920</name>
</gene>
<feature type="transmembrane region" description="Helical" evidence="1">
    <location>
        <begin position="53"/>
        <end position="74"/>
    </location>
</feature>
<proteinExistence type="predicted"/>
<keyword evidence="3" id="KW-1185">Reference proteome</keyword>
<comment type="caution">
    <text evidence="2">The sequence shown here is derived from an EMBL/GenBank/DDBJ whole genome shotgun (WGS) entry which is preliminary data.</text>
</comment>
<reference evidence="2 3" key="1">
    <citation type="submission" date="2018-06" db="EMBL/GenBank/DDBJ databases">
        <title>Paenibacillus imtechensis sp. nov.</title>
        <authorList>
            <person name="Pinnaka A.K."/>
            <person name="Singh H."/>
            <person name="Kaur M."/>
        </authorList>
    </citation>
    <scope>NUCLEOTIDE SEQUENCE [LARGE SCALE GENOMIC DNA]</scope>
    <source>
        <strain evidence="2 3">SMB1</strain>
    </source>
</reference>
<keyword evidence="1" id="KW-0472">Membrane</keyword>
<keyword evidence="1" id="KW-1133">Transmembrane helix</keyword>
<evidence type="ECO:0000313" key="3">
    <source>
        <dbReference type="Proteomes" id="UP000249522"/>
    </source>
</evidence>
<organism evidence="2 3">
    <name type="scientific">Paenibacillus sambharensis</name>
    <dbReference type="NCBI Taxonomy" id="1803190"/>
    <lineage>
        <taxon>Bacteria</taxon>
        <taxon>Bacillati</taxon>
        <taxon>Bacillota</taxon>
        <taxon>Bacilli</taxon>
        <taxon>Bacillales</taxon>
        <taxon>Paenibacillaceae</taxon>
        <taxon>Paenibacillus</taxon>
    </lineage>
</organism>
<keyword evidence="1" id="KW-0812">Transmembrane</keyword>
<accession>A0A2W1LHN0</accession>
<feature type="transmembrane region" description="Helical" evidence="1">
    <location>
        <begin position="86"/>
        <end position="107"/>
    </location>
</feature>
<dbReference type="EMBL" id="QKRB01000053">
    <property type="protein sequence ID" value="PZD94465.1"/>
    <property type="molecule type" value="Genomic_DNA"/>
</dbReference>
<dbReference type="Proteomes" id="UP000249522">
    <property type="component" value="Unassembled WGS sequence"/>
</dbReference>
<sequence length="108" mass="11458">MITISKFIQSYARHLSIGSLVLPLACVLLLLDAGTRSGSVLWQLEEATGLPPFNVLLYLSLMALVISVAGLFGVRNGRTAAVSTAAIVLSIVLSAFCSIMVLFGMIFL</sequence>
<dbReference type="AlphaFoldDB" id="A0A2W1LHN0"/>
<evidence type="ECO:0000313" key="2">
    <source>
        <dbReference type="EMBL" id="PZD94465.1"/>
    </source>
</evidence>
<evidence type="ECO:0000256" key="1">
    <source>
        <dbReference type="SAM" id="Phobius"/>
    </source>
</evidence>
<name>A0A2W1LHN0_9BACL</name>